<evidence type="ECO:0000313" key="3">
    <source>
        <dbReference type="Proteomes" id="UP000032304"/>
    </source>
</evidence>
<dbReference type="AlphaFoldDB" id="A0A0D2QZC7"/>
<organism evidence="2 3">
    <name type="scientific">Gossypium raimondii</name>
    <name type="common">Peruvian cotton</name>
    <name type="synonym">Gossypium klotzschianum subsp. raimondii</name>
    <dbReference type="NCBI Taxonomy" id="29730"/>
    <lineage>
        <taxon>Eukaryota</taxon>
        <taxon>Viridiplantae</taxon>
        <taxon>Streptophyta</taxon>
        <taxon>Embryophyta</taxon>
        <taxon>Tracheophyta</taxon>
        <taxon>Spermatophyta</taxon>
        <taxon>Magnoliopsida</taxon>
        <taxon>eudicotyledons</taxon>
        <taxon>Gunneridae</taxon>
        <taxon>Pentapetalae</taxon>
        <taxon>rosids</taxon>
        <taxon>malvids</taxon>
        <taxon>Malvales</taxon>
        <taxon>Malvaceae</taxon>
        <taxon>Malvoideae</taxon>
        <taxon>Gossypium</taxon>
    </lineage>
</organism>
<dbReference type="Gramene" id="KJB63412">
    <property type="protein sequence ID" value="KJB63412"/>
    <property type="gene ID" value="B456_010G110400"/>
</dbReference>
<accession>A0A0D2QZC7</accession>
<sequence>MKDQPMHEAIKGLLHEEETGSDSSPEKKMKQFVKVFDSQHSLIIYLNNPESKQEDTTYTKDVKGMTNQKRNKLDIKN</sequence>
<proteinExistence type="predicted"/>
<dbReference type="Proteomes" id="UP000032304">
    <property type="component" value="Chromosome 10"/>
</dbReference>
<evidence type="ECO:0000256" key="1">
    <source>
        <dbReference type="SAM" id="MobiDB-lite"/>
    </source>
</evidence>
<reference evidence="2 3" key="1">
    <citation type="journal article" date="2012" name="Nature">
        <title>Repeated polyploidization of Gossypium genomes and the evolution of spinnable cotton fibres.</title>
        <authorList>
            <person name="Paterson A.H."/>
            <person name="Wendel J.F."/>
            <person name="Gundlach H."/>
            <person name="Guo H."/>
            <person name="Jenkins J."/>
            <person name="Jin D."/>
            <person name="Llewellyn D."/>
            <person name="Showmaker K.C."/>
            <person name="Shu S."/>
            <person name="Udall J."/>
            <person name="Yoo M.J."/>
            <person name="Byers R."/>
            <person name="Chen W."/>
            <person name="Doron-Faigenboim A."/>
            <person name="Duke M.V."/>
            <person name="Gong L."/>
            <person name="Grimwood J."/>
            <person name="Grover C."/>
            <person name="Grupp K."/>
            <person name="Hu G."/>
            <person name="Lee T.H."/>
            <person name="Li J."/>
            <person name="Lin L."/>
            <person name="Liu T."/>
            <person name="Marler B.S."/>
            <person name="Page J.T."/>
            <person name="Roberts A.W."/>
            <person name="Romanel E."/>
            <person name="Sanders W.S."/>
            <person name="Szadkowski E."/>
            <person name="Tan X."/>
            <person name="Tang H."/>
            <person name="Xu C."/>
            <person name="Wang J."/>
            <person name="Wang Z."/>
            <person name="Zhang D."/>
            <person name="Zhang L."/>
            <person name="Ashrafi H."/>
            <person name="Bedon F."/>
            <person name="Bowers J.E."/>
            <person name="Brubaker C.L."/>
            <person name="Chee P.W."/>
            <person name="Das S."/>
            <person name="Gingle A.R."/>
            <person name="Haigler C.H."/>
            <person name="Harker D."/>
            <person name="Hoffmann L.V."/>
            <person name="Hovav R."/>
            <person name="Jones D.C."/>
            <person name="Lemke C."/>
            <person name="Mansoor S."/>
            <person name="ur Rahman M."/>
            <person name="Rainville L.N."/>
            <person name="Rambani A."/>
            <person name="Reddy U.K."/>
            <person name="Rong J.K."/>
            <person name="Saranga Y."/>
            <person name="Scheffler B.E."/>
            <person name="Scheffler J.A."/>
            <person name="Stelly D.M."/>
            <person name="Triplett B.A."/>
            <person name="Van Deynze A."/>
            <person name="Vaslin M.F."/>
            <person name="Waghmare V.N."/>
            <person name="Walford S.A."/>
            <person name="Wright R.J."/>
            <person name="Zaki E.A."/>
            <person name="Zhang T."/>
            <person name="Dennis E.S."/>
            <person name="Mayer K.F."/>
            <person name="Peterson D.G."/>
            <person name="Rokhsar D.S."/>
            <person name="Wang X."/>
            <person name="Schmutz J."/>
        </authorList>
    </citation>
    <scope>NUCLEOTIDE SEQUENCE [LARGE SCALE GENOMIC DNA]</scope>
</reference>
<name>A0A0D2QZC7_GOSRA</name>
<dbReference type="OMA" id="PMHEAIK"/>
<evidence type="ECO:0000313" key="2">
    <source>
        <dbReference type="EMBL" id="KJB63412.1"/>
    </source>
</evidence>
<dbReference type="EMBL" id="CM001749">
    <property type="protein sequence ID" value="KJB63412.1"/>
    <property type="molecule type" value="Genomic_DNA"/>
</dbReference>
<feature type="region of interest" description="Disordered" evidence="1">
    <location>
        <begin position="1"/>
        <end position="27"/>
    </location>
</feature>
<gene>
    <name evidence="2" type="ORF">B456_010G110400</name>
</gene>
<keyword evidence="3" id="KW-1185">Reference proteome</keyword>
<protein>
    <submittedName>
        <fullName evidence="2">Uncharacterized protein</fullName>
    </submittedName>
</protein>